<keyword evidence="1" id="KW-0496">Mitochondrion</keyword>
<reference evidence="1" key="1">
    <citation type="journal article" date="2015" name="Genome Biol. Evol.">
        <title>Organellar Genomes of White Spruce (Picea glauca): Assembly and Annotation.</title>
        <authorList>
            <person name="Jackman S.D."/>
            <person name="Warren R.L."/>
            <person name="Gibb E.A."/>
            <person name="Vandervalk B.P."/>
            <person name="Mohamadi H."/>
            <person name="Chu J."/>
            <person name="Raymond A."/>
            <person name="Pleasance S."/>
            <person name="Coope R."/>
            <person name="Wildung M.R."/>
            <person name="Ritland C.E."/>
            <person name="Bousquet J."/>
            <person name="Jones S.J."/>
            <person name="Bohlmann J."/>
            <person name="Birol I."/>
        </authorList>
    </citation>
    <scope>NUCLEOTIDE SEQUENCE [LARGE SCALE GENOMIC DNA]</scope>
    <source>
        <tissue evidence="1">Flushing bud</tissue>
    </source>
</reference>
<evidence type="ECO:0000313" key="1">
    <source>
        <dbReference type="EMBL" id="KUM47045.1"/>
    </source>
</evidence>
<organism evidence="1">
    <name type="scientific">Picea glauca</name>
    <name type="common">White spruce</name>
    <name type="synonym">Pinus glauca</name>
    <dbReference type="NCBI Taxonomy" id="3330"/>
    <lineage>
        <taxon>Eukaryota</taxon>
        <taxon>Viridiplantae</taxon>
        <taxon>Streptophyta</taxon>
        <taxon>Embryophyta</taxon>
        <taxon>Tracheophyta</taxon>
        <taxon>Spermatophyta</taxon>
        <taxon>Pinopsida</taxon>
        <taxon>Pinidae</taxon>
        <taxon>Conifers I</taxon>
        <taxon>Pinales</taxon>
        <taxon>Pinaceae</taxon>
        <taxon>Picea</taxon>
    </lineage>
</organism>
<dbReference type="AlphaFoldDB" id="A0A117NGM6"/>
<comment type="caution">
    <text evidence="1">The sequence shown here is derived from an EMBL/GenBank/DDBJ whole genome shotgun (WGS) entry which is preliminary data.</text>
</comment>
<dbReference type="EMBL" id="LKAM01000008">
    <property type="protein sequence ID" value="KUM47045.1"/>
    <property type="molecule type" value="Genomic_DNA"/>
</dbReference>
<name>A0A117NGM6_PICGL</name>
<protein>
    <submittedName>
        <fullName evidence="1">Uncharacterized protein</fullName>
    </submittedName>
</protein>
<sequence>MIYSLDCNQRAKPLDPPSTAYEINLLILDILCSLACTYRLGPKREHILTACDLVRLA</sequence>
<accession>A0A117NGM6</accession>
<geneLocation type="mitochondrion" evidence="1"/>
<gene>
    <name evidence="1" type="ORF">ABT39_MTgene6051</name>
</gene>
<proteinExistence type="predicted"/>